<keyword evidence="3" id="KW-1185">Reference proteome</keyword>
<feature type="compositionally biased region" description="Polar residues" evidence="1">
    <location>
        <begin position="1"/>
        <end position="13"/>
    </location>
</feature>
<accession>A0A392N278</accession>
<reference evidence="2 3" key="1">
    <citation type="journal article" date="2018" name="Front. Plant Sci.">
        <title>Red Clover (Trifolium pratense) and Zigzag Clover (T. medium) - A Picture of Genomic Similarities and Differences.</title>
        <authorList>
            <person name="Dluhosova J."/>
            <person name="Istvanek J."/>
            <person name="Nedelnik J."/>
            <person name="Repkova J."/>
        </authorList>
    </citation>
    <scope>NUCLEOTIDE SEQUENCE [LARGE SCALE GENOMIC DNA]</scope>
    <source>
        <strain evidence="3">cv. 10/8</strain>
        <tissue evidence="2">Leaf</tissue>
    </source>
</reference>
<feature type="non-terminal residue" evidence="2">
    <location>
        <position position="1"/>
    </location>
</feature>
<name>A0A392N278_9FABA</name>
<organism evidence="2 3">
    <name type="scientific">Trifolium medium</name>
    <dbReference type="NCBI Taxonomy" id="97028"/>
    <lineage>
        <taxon>Eukaryota</taxon>
        <taxon>Viridiplantae</taxon>
        <taxon>Streptophyta</taxon>
        <taxon>Embryophyta</taxon>
        <taxon>Tracheophyta</taxon>
        <taxon>Spermatophyta</taxon>
        <taxon>Magnoliopsida</taxon>
        <taxon>eudicotyledons</taxon>
        <taxon>Gunneridae</taxon>
        <taxon>Pentapetalae</taxon>
        <taxon>rosids</taxon>
        <taxon>fabids</taxon>
        <taxon>Fabales</taxon>
        <taxon>Fabaceae</taxon>
        <taxon>Papilionoideae</taxon>
        <taxon>50 kb inversion clade</taxon>
        <taxon>NPAAA clade</taxon>
        <taxon>Hologalegina</taxon>
        <taxon>IRL clade</taxon>
        <taxon>Trifolieae</taxon>
        <taxon>Trifolium</taxon>
    </lineage>
</organism>
<dbReference type="Proteomes" id="UP000265520">
    <property type="component" value="Unassembled WGS sequence"/>
</dbReference>
<dbReference type="AlphaFoldDB" id="A0A392N278"/>
<evidence type="ECO:0000313" key="3">
    <source>
        <dbReference type="Proteomes" id="UP000265520"/>
    </source>
</evidence>
<sequence>KRSEFDIQTSNSPFHRKSSERAKYLARTLSPTKSPYQNGNRTRRKPQFKGTRASYVRAGIWRTKKGGNGPHHSKLNHILGEFQQSREERGKRLLLTIFILFLVCSSRNPEIQENLKSFHRKTHRSSAKQPLTVALRFQTV</sequence>
<protein>
    <submittedName>
        <fullName evidence="2">Uncharacterized protein</fullName>
    </submittedName>
</protein>
<dbReference type="EMBL" id="LXQA010026083">
    <property type="protein sequence ID" value="MCH93920.1"/>
    <property type="molecule type" value="Genomic_DNA"/>
</dbReference>
<comment type="caution">
    <text evidence="2">The sequence shown here is derived from an EMBL/GenBank/DDBJ whole genome shotgun (WGS) entry which is preliminary data.</text>
</comment>
<feature type="compositionally biased region" description="Polar residues" evidence="1">
    <location>
        <begin position="29"/>
        <end position="40"/>
    </location>
</feature>
<evidence type="ECO:0000313" key="2">
    <source>
        <dbReference type="EMBL" id="MCH93920.1"/>
    </source>
</evidence>
<feature type="region of interest" description="Disordered" evidence="1">
    <location>
        <begin position="1"/>
        <end position="50"/>
    </location>
</feature>
<evidence type="ECO:0000256" key="1">
    <source>
        <dbReference type="SAM" id="MobiDB-lite"/>
    </source>
</evidence>
<proteinExistence type="predicted"/>